<dbReference type="GO" id="GO:0016491">
    <property type="term" value="F:oxidoreductase activity"/>
    <property type="evidence" value="ECO:0007669"/>
    <property type="project" value="UniProtKB-KW"/>
</dbReference>
<dbReference type="SUPFAM" id="SSF51735">
    <property type="entry name" value="NAD(P)-binding Rossmann-fold domains"/>
    <property type="match status" value="1"/>
</dbReference>
<dbReference type="AlphaFoldDB" id="A0A163DCX8"/>
<keyword evidence="5" id="KW-1185">Reference proteome</keyword>
<organism evidence="4 5">
    <name type="scientific">Paenibacillus glucanolyticus</name>
    <dbReference type="NCBI Taxonomy" id="59843"/>
    <lineage>
        <taxon>Bacteria</taxon>
        <taxon>Bacillati</taxon>
        <taxon>Bacillota</taxon>
        <taxon>Bacilli</taxon>
        <taxon>Bacillales</taxon>
        <taxon>Paenibacillaceae</taxon>
        <taxon>Paenibacillus</taxon>
    </lineage>
</organism>
<dbReference type="Pfam" id="PF22725">
    <property type="entry name" value="GFO_IDH_MocA_C3"/>
    <property type="match status" value="1"/>
</dbReference>
<feature type="domain" description="GFO/IDH/MocA-like oxidoreductase" evidence="3">
    <location>
        <begin position="195"/>
        <end position="267"/>
    </location>
</feature>
<dbReference type="Gene3D" id="3.40.50.720">
    <property type="entry name" value="NAD(P)-binding Rossmann-like Domain"/>
    <property type="match status" value="1"/>
</dbReference>
<evidence type="ECO:0000259" key="2">
    <source>
        <dbReference type="Pfam" id="PF01408"/>
    </source>
</evidence>
<feature type="domain" description="Gfo/Idh/MocA-like oxidoreductase N-terminal" evidence="2">
    <location>
        <begin position="8"/>
        <end position="127"/>
    </location>
</feature>
<gene>
    <name evidence="4" type="ORF">AWU65_00525</name>
</gene>
<comment type="caution">
    <text evidence="4">The sequence shown here is derived from an EMBL/GenBank/DDBJ whole genome shotgun (WGS) entry which is preliminary data.</text>
</comment>
<dbReference type="PANTHER" id="PTHR43818">
    <property type="entry name" value="BCDNA.GH03377"/>
    <property type="match status" value="1"/>
</dbReference>
<evidence type="ECO:0000313" key="4">
    <source>
        <dbReference type="EMBL" id="KZS43143.1"/>
    </source>
</evidence>
<dbReference type="GO" id="GO:0000166">
    <property type="term" value="F:nucleotide binding"/>
    <property type="evidence" value="ECO:0007669"/>
    <property type="project" value="InterPro"/>
</dbReference>
<dbReference type="OrthoDB" id="9815825at2"/>
<proteinExistence type="predicted"/>
<dbReference type="InterPro" id="IPR055170">
    <property type="entry name" value="GFO_IDH_MocA-like_dom"/>
</dbReference>
<keyword evidence="1" id="KW-0560">Oxidoreductase</keyword>
<protein>
    <submittedName>
        <fullName evidence="4">Oxidoreductase</fullName>
    </submittedName>
</protein>
<dbReference type="GeneID" id="97555231"/>
<dbReference type="InterPro" id="IPR000683">
    <property type="entry name" value="Gfo/Idh/MocA-like_OxRdtase_N"/>
</dbReference>
<accession>A0A163DCX8</accession>
<evidence type="ECO:0000313" key="5">
    <source>
        <dbReference type="Proteomes" id="UP000076796"/>
    </source>
</evidence>
<reference evidence="4" key="1">
    <citation type="journal article" date="2016" name="Genome Announc.">
        <title>Draft genomes of two strains of Paenibacillus glucanolyticus with capability to degrade lignocellulose.</title>
        <authorList>
            <person name="Mathews S.L."/>
            <person name="Pawlak J."/>
            <person name="Grunden A.M."/>
        </authorList>
    </citation>
    <scope>NUCLEOTIDE SEQUENCE [LARGE SCALE GENOMIC DNA]</scope>
    <source>
        <strain evidence="4">SLM1</strain>
    </source>
</reference>
<dbReference type="InterPro" id="IPR050463">
    <property type="entry name" value="Gfo/Idh/MocA_oxidrdct_glycsds"/>
</dbReference>
<name>A0A163DCX8_9BACL</name>
<evidence type="ECO:0000259" key="3">
    <source>
        <dbReference type="Pfam" id="PF22725"/>
    </source>
</evidence>
<dbReference type="RefSeq" id="WP_063480611.1">
    <property type="nucleotide sequence ID" value="NZ_CP147845.1"/>
</dbReference>
<dbReference type="Proteomes" id="UP000076796">
    <property type="component" value="Unassembled WGS sequence"/>
</dbReference>
<dbReference type="Pfam" id="PF01408">
    <property type="entry name" value="GFO_IDH_MocA"/>
    <property type="match status" value="1"/>
</dbReference>
<sequence length="357" mass="39755">MITDQKRLNIGVLGCGPISQYGHFEACRRARNARLYAICDVAEDLLRRMAEIHQPAQTFNDYDKMLADPDVDAVIIGIADQFHVEAALKAIEAGKHVLVEKPLGVTVEECEELLRRAEHSGSVVQVGNMKRFDPGIAYAKQFMDQEMGELLAVKAWYCDSTYRYTVTENVQPMVQLSPNALRPEGNPKLDKLRYFMLTHGSHLVDTARFLGGEMVSVTAWNTQKFDAYNWFVTVQYASGAIGHLDLTVAVRMDWHEGFQIYGEHGSILGKTYNPWLFKSSDVEVFSARDGCYHRPLGEDAHFFKLQVEGFADTILGQAPMKGANLEDGVAAMRAMAAIARSVESKETVRLADVTGGV</sequence>
<dbReference type="PANTHER" id="PTHR43818:SF11">
    <property type="entry name" value="BCDNA.GH03377"/>
    <property type="match status" value="1"/>
</dbReference>
<evidence type="ECO:0000256" key="1">
    <source>
        <dbReference type="ARBA" id="ARBA00023002"/>
    </source>
</evidence>
<dbReference type="Gene3D" id="3.30.360.10">
    <property type="entry name" value="Dihydrodipicolinate Reductase, domain 2"/>
    <property type="match status" value="1"/>
</dbReference>
<dbReference type="InterPro" id="IPR036291">
    <property type="entry name" value="NAD(P)-bd_dom_sf"/>
</dbReference>
<dbReference type="EMBL" id="LWMH01000003">
    <property type="protein sequence ID" value="KZS43143.1"/>
    <property type="molecule type" value="Genomic_DNA"/>
</dbReference>
<dbReference type="STRING" id="59843.A3958_23250"/>
<dbReference type="SUPFAM" id="SSF55347">
    <property type="entry name" value="Glyceraldehyde-3-phosphate dehydrogenase-like, C-terminal domain"/>
    <property type="match status" value="1"/>
</dbReference>